<gene>
    <name evidence="3" type="ORF">C482_15768</name>
</gene>
<keyword evidence="4" id="KW-1185">Reference proteome</keyword>
<comment type="caution">
    <text evidence="3">The sequence shown here is derived from an EMBL/GenBank/DDBJ whole genome shotgun (WGS) entry which is preliminary data.</text>
</comment>
<evidence type="ECO:0000313" key="3">
    <source>
        <dbReference type="EMBL" id="ELY96598.1"/>
    </source>
</evidence>
<feature type="region of interest" description="Disordered" evidence="1">
    <location>
        <begin position="411"/>
        <end position="435"/>
    </location>
</feature>
<name>M0AGV0_9EURY</name>
<feature type="compositionally biased region" description="Basic and acidic residues" evidence="1">
    <location>
        <begin position="245"/>
        <end position="300"/>
    </location>
</feature>
<sequence length="479" mass="53768">MTLYMSTTIPVTILAGSLGAGKTTLLNHLLQNAGERDLAVLINDMGEVNVDAELVAEGSALDVDDGIAELSNGCLCCELQDDLETAVVRLARNREFDHLIVESSGISEPAPVARLFTTTSRVAARYEVDSIVTVLDTRLFIDTFGGEDVPERETDPAAEADRPLSDLLIEQLEVADIVLCNKVDRCVPAEIAEATALVEALQPDVRTIQTEFSAVDLDQLLGVDLFDPAQLDERESLDRVAAAADDGHDQHQDQRHDQHHQHEQHEQEQHRDHQHEQHQHQQDRQHQDHQQDGQHQDHQHDNHHHRHPDDVYGVDSFVYRARRPFHPERFADFLHTLPESVVRSKGTAWVTPSEMQLTLSQAGPSSRLTATGPWIADLPDLERDLYRSNRPALEWDDEVGDRQTELVFIGTGFDDGGRETEHTSTDGNSCEHETSGLEQRLRARLSDCLVTDAEWEQQTFGDKYRFPGEPGDEAVFRKS</sequence>
<protein>
    <submittedName>
        <fullName evidence="3">Cobalamin synthesis protein P47K</fullName>
    </submittedName>
</protein>
<dbReference type="STRING" id="1227492.C482_15768"/>
<dbReference type="InterPro" id="IPR051927">
    <property type="entry name" value="Zn_Chap_cDPG_Synth"/>
</dbReference>
<dbReference type="PANTHER" id="PTHR43603">
    <property type="entry name" value="COBW DOMAIN-CONTAINING PROTEIN DDB_G0274527"/>
    <property type="match status" value="1"/>
</dbReference>
<evidence type="ECO:0000259" key="2">
    <source>
        <dbReference type="SMART" id="SM00833"/>
    </source>
</evidence>
<dbReference type="CDD" id="cd03112">
    <property type="entry name" value="CobW-like"/>
    <property type="match status" value="1"/>
</dbReference>
<dbReference type="EMBL" id="AOIN01000083">
    <property type="protein sequence ID" value="ELY96598.1"/>
    <property type="molecule type" value="Genomic_DNA"/>
</dbReference>
<dbReference type="SMART" id="SM00833">
    <property type="entry name" value="CobW_C"/>
    <property type="match status" value="1"/>
</dbReference>
<dbReference type="PANTHER" id="PTHR43603:SF1">
    <property type="entry name" value="ZINC-REGULATED GTPASE METALLOPROTEIN ACTIVATOR 1"/>
    <property type="match status" value="1"/>
</dbReference>
<dbReference type="Gene3D" id="3.40.50.300">
    <property type="entry name" value="P-loop containing nucleotide triphosphate hydrolases"/>
    <property type="match status" value="1"/>
</dbReference>
<accession>M0AGV0</accession>
<dbReference type="InterPro" id="IPR027417">
    <property type="entry name" value="P-loop_NTPase"/>
</dbReference>
<feature type="compositionally biased region" description="Basic and acidic residues" evidence="1">
    <location>
        <begin position="415"/>
        <end position="435"/>
    </location>
</feature>
<evidence type="ECO:0000256" key="1">
    <source>
        <dbReference type="SAM" id="MobiDB-lite"/>
    </source>
</evidence>
<dbReference type="AlphaFoldDB" id="M0AGV0"/>
<feature type="domain" description="CobW C-terminal" evidence="2">
    <location>
        <begin position="314"/>
        <end position="449"/>
    </location>
</feature>
<dbReference type="InterPro" id="IPR011629">
    <property type="entry name" value="CobW-like_C"/>
</dbReference>
<dbReference type="SUPFAM" id="SSF52540">
    <property type="entry name" value="P-loop containing nucleoside triphosphate hydrolases"/>
    <property type="match status" value="1"/>
</dbReference>
<evidence type="ECO:0000313" key="4">
    <source>
        <dbReference type="Proteomes" id="UP000011693"/>
    </source>
</evidence>
<dbReference type="SUPFAM" id="SSF90002">
    <property type="entry name" value="Hypothetical protein YjiA, C-terminal domain"/>
    <property type="match status" value="1"/>
</dbReference>
<reference evidence="3 4" key="1">
    <citation type="journal article" date="2014" name="PLoS Genet.">
        <title>Phylogenetically driven sequencing of extremely halophilic archaea reveals strategies for static and dynamic osmo-response.</title>
        <authorList>
            <person name="Becker E.A."/>
            <person name="Seitzer P.M."/>
            <person name="Tritt A."/>
            <person name="Larsen D."/>
            <person name="Krusor M."/>
            <person name="Yao A.I."/>
            <person name="Wu D."/>
            <person name="Madern D."/>
            <person name="Eisen J.A."/>
            <person name="Darling A.E."/>
            <person name="Facciotti M.T."/>
        </authorList>
    </citation>
    <scope>NUCLEOTIDE SEQUENCE [LARGE SCALE GENOMIC DNA]</scope>
    <source>
        <strain evidence="3 4">JCM 10990</strain>
    </source>
</reference>
<organism evidence="3 4">
    <name type="scientific">Natrialba chahannaoensis JCM 10990</name>
    <dbReference type="NCBI Taxonomy" id="1227492"/>
    <lineage>
        <taxon>Archaea</taxon>
        <taxon>Methanobacteriati</taxon>
        <taxon>Methanobacteriota</taxon>
        <taxon>Stenosarchaea group</taxon>
        <taxon>Halobacteria</taxon>
        <taxon>Halobacteriales</taxon>
        <taxon>Natrialbaceae</taxon>
        <taxon>Natrialba</taxon>
    </lineage>
</organism>
<feature type="region of interest" description="Disordered" evidence="1">
    <location>
        <begin position="240"/>
        <end position="311"/>
    </location>
</feature>
<dbReference type="Pfam" id="PF07683">
    <property type="entry name" value="CobW_C"/>
    <property type="match status" value="1"/>
</dbReference>
<dbReference type="Pfam" id="PF02492">
    <property type="entry name" value="cobW"/>
    <property type="match status" value="1"/>
</dbReference>
<dbReference type="PATRIC" id="fig|1227492.4.peg.3132"/>
<proteinExistence type="predicted"/>
<dbReference type="InterPro" id="IPR003495">
    <property type="entry name" value="CobW/HypB/UreG_nucleotide-bd"/>
</dbReference>
<dbReference type="Proteomes" id="UP000011693">
    <property type="component" value="Unassembled WGS sequence"/>
</dbReference>